<dbReference type="InterPro" id="IPR052353">
    <property type="entry name" value="Benzoxazolinone_Detox_Enz"/>
</dbReference>
<dbReference type="PANTHER" id="PTHR30212">
    <property type="entry name" value="PROTEIN YIIM"/>
    <property type="match status" value="1"/>
</dbReference>
<evidence type="ECO:0000259" key="1">
    <source>
        <dbReference type="PROSITE" id="PS51340"/>
    </source>
</evidence>
<reference evidence="2 3" key="1">
    <citation type="journal article" date="2019" name="Emerg. Microbes Infect.">
        <title>Comprehensive subspecies identification of 175 nontuberculous mycobacteria species based on 7547 genomic profiles.</title>
        <authorList>
            <person name="Matsumoto Y."/>
            <person name="Kinjo T."/>
            <person name="Motooka D."/>
            <person name="Nabeya D."/>
            <person name="Jung N."/>
            <person name="Uechi K."/>
            <person name="Horii T."/>
            <person name="Iida T."/>
            <person name="Fujita J."/>
            <person name="Nakamura S."/>
        </authorList>
    </citation>
    <scope>NUCLEOTIDE SEQUENCE [LARGE SCALE GENOMIC DNA]</scope>
    <source>
        <strain evidence="2 3">JCM 15657</strain>
    </source>
</reference>
<evidence type="ECO:0000313" key="2">
    <source>
        <dbReference type="EMBL" id="BBX96510.1"/>
    </source>
</evidence>
<gene>
    <name evidence="2" type="ORF">MLAC_18040</name>
</gene>
<dbReference type="EMBL" id="AP022581">
    <property type="protein sequence ID" value="BBX96510.1"/>
    <property type="molecule type" value="Genomic_DNA"/>
</dbReference>
<dbReference type="KEGG" id="mlj:MLAC_18040"/>
<dbReference type="GO" id="GO:0030151">
    <property type="term" value="F:molybdenum ion binding"/>
    <property type="evidence" value="ECO:0007669"/>
    <property type="project" value="InterPro"/>
</dbReference>
<dbReference type="AlphaFoldDB" id="A0A7I7NIW9"/>
<proteinExistence type="predicted"/>
<dbReference type="Proteomes" id="UP000466396">
    <property type="component" value="Chromosome"/>
</dbReference>
<sequence>MTGIGKVAATEPVMVRAPGPMRGGLGSGLVGDTIGNPKVHGGDDQAVYAYAREDLDAWETQLRRTLTDGMFGENLTISGVDVTGARIGERWRVGTDGLVLEVSAPRTPCRTFAAFLNLSDWIKTFTHAGKPGAYLRVISPGTVRAGDAITIDHRPDHDVTIGLVFRARMSEPELLPRLLAADALSAELTAYARRRLGPNDG</sequence>
<dbReference type="SUPFAM" id="SSF50800">
    <property type="entry name" value="PK beta-barrel domain-like"/>
    <property type="match status" value="1"/>
</dbReference>
<dbReference type="PANTHER" id="PTHR30212:SF2">
    <property type="entry name" value="PROTEIN YIIM"/>
    <property type="match status" value="1"/>
</dbReference>
<feature type="domain" description="MOSC" evidence="1">
    <location>
        <begin position="15"/>
        <end position="152"/>
    </location>
</feature>
<organism evidence="2 3">
    <name type="scientific">Mycobacterium lacus</name>
    <dbReference type="NCBI Taxonomy" id="169765"/>
    <lineage>
        <taxon>Bacteria</taxon>
        <taxon>Bacillati</taxon>
        <taxon>Actinomycetota</taxon>
        <taxon>Actinomycetes</taxon>
        <taxon>Mycobacteriales</taxon>
        <taxon>Mycobacteriaceae</taxon>
        <taxon>Mycobacterium</taxon>
    </lineage>
</organism>
<dbReference type="InterPro" id="IPR005302">
    <property type="entry name" value="MoCF_Sase_C"/>
</dbReference>
<keyword evidence="3" id="KW-1185">Reference proteome</keyword>
<name>A0A7I7NIW9_9MYCO</name>
<accession>A0A7I7NIW9</accession>
<evidence type="ECO:0000313" key="3">
    <source>
        <dbReference type="Proteomes" id="UP000466396"/>
    </source>
</evidence>
<dbReference type="PROSITE" id="PS51340">
    <property type="entry name" value="MOSC"/>
    <property type="match status" value="1"/>
</dbReference>
<dbReference type="Gene3D" id="2.40.33.20">
    <property type="entry name" value="PK beta-barrel domain-like"/>
    <property type="match status" value="1"/>
</dbReference>
<protein>
    <submittedName>
        <fullName evidence="2">MOSC domain-containing protein</fullName>
    </submittedName>
</protein>
<dbReference type="GO" id="GO:0030170">
    <property type="term" value="F:pyridoxal phosphate binding"/>
    <property type="evidence" value="ECO:0007669"/>
    <property type="project" value="InterPro"/>
</dbReference>
<dbReference type="GO" id="GO:0003824">
    <property type="term" value="F:catalytic activity"/>
    <property type="evidence" value="ECO:0007669"/>
    <property type="project" value="InterPro"/>
</dbReference>
<dbReference type="Pfam" id="PF03473">
    <property type="entry name" value="MOSC"/>
    <property type="match status" value="1"/>
</dbReference>
<dbReference type="InterPro" id="IPR011037">
    <property type="entry name" value="Pyrv_Knase-like_insert_dom_sf"/>
</dbReference>